<dbReference type="RefSeq" id="WP_200240566.1">
    <property type="nucleotide sequence ID" value="NZ_NRRV01000057.1"/>
</dbReference>
<sequence>MRRDELEHLLRAAGAIAEEETLIVIGSQSILATHPRAPADALKSMEADLIPTRHPERWNLIDGVIGEGSPFHETFGYYADGVEETTAKLPEGWKARLVPICNENTRGIRGLCLDVHDLLISKYYAGRPKDLSFTRAVVAAGLVSKVTLLERLAVTAMADEIREIVVARIDRDFGAPRPEN</sequence>
<accession>A0ABS1CLP1</accession>
<comment type="caution">
    <text evidence="2">The sequence shown here is derived from an EMBL/GenBank/DDBJ whole genome shotgun (WGS) entry which is preliminary data.</text>
</comment>
<protein>
    <recommendedName>
        <fullName evidence="1">DUF6036 domain-containing protein</fullName>
    </recommendedName>
</protein>
<dbReference type="InterPro" id="IPR045792">
    <property type="entry name" value="DUF6036"/>
</dbReference>
<reference evidence="2 3" key="1">
    <citation type="journal article" date="2020" name="Microorganisms">
        <title>Osmotic Adaptation and Compatible Solute Biosynthesis of Phototrophic Bacteria as Revealed from Genome Analyses.</title>
        <authorList>
            <person name="Imhoff J.F."/>
            <person name="Rahn T."/>
            <person name="Kunzel S."/>
            <person name="Keller A."/>
            <person name="Neulinger S.C."/>
        </authorList>
    </citation>
    <scope>NUCLEOTIDE SEQUENCE [LARGE SCALE GENOMIC DNA]</scope>
    <source>
        <strain evidence="2 3">DSM 6210</strain>
    </source>
</reference>
<name>A0ABS1CLP1_9GAMM</name>
<evidence type="ECO:0000259" key="1">
    <source>
        <dbReference type="Pfam" id="PF19502"/>
    </source>
</evidence>
<organism evidence="2 3">
    <name type="scientific">Thiohalocapsa halophila</name>
    <dbReference type="NCBI Taxonomy" id="69359"/>
    <lineage>
        <taxon>Bacteria</taxon>
        <taxon>Pseudomonadati</taxon>
        <taxon>Pseudomonadota</taxon>
        <taxon>Gammaproteobacteria</taxon>
        <taxon>Chromatiales</taxon>
        <taxon>Chromatiaceae</taxon>
        <taxon>Thiohalocapsa</taxon>
    </lineage>
</organism>
<dbReference type="EMBL" id="NRRV01000057">
    <property type="protein sequence ID" value="MBK1632768.1"/>
    <property type="molecule type" value="Genomic_DNA"/>
</dbReference>
<gene>
    <name evidence="2" type="ORF">CKO31_18855</name>
</gene>
<dbReference type="Pfam" id="PF19502">
    <property type="entry name" value="DUF6036"/>
    <property type="match status" value="1"/>
</dbReference>
<evidence type="ECO:0000313" key="2">
    <source>
        <dbReference type="EMBL" id="MBK1632768.1"/>
    </source>
</evidence>
<keyword evidence="3" id="KW-1185">Reference proteome</keyword>
<dbReference type="Proteomes" id="UP000748752">
    <property type="component" value="Unassembled WGS sequence"/>
</dbReference>
<feature type="domain" description="DUF6036" evidence="1">
    <location>
        <begin position="18"/>
        <end position="153"/>
    </location>
</feature>
<proteinExistence type="predicted"/>
<evidence type="ECO:0000313" key="3">
    <source>
        <dbReference type="Proteomes" id="UP000748752"/>
    </source>
</evidence>